<dbReference type="EMBL" id="APPK01000036">
    <property type="protein sequence ID" value="ENV21757.1"/>
    <property type="molecule type" value="Genomic_DNA"/>
</dbReference>
<evidence type="ECO:0008006" key="4">
    <source>
        <dbReference type="Google" id="ProtNLM"/>
    </source>
</evidence>
<proteinExistence type="predicted"/>
<sequence>MLKKMMLLFVLMTISFASFAAEDIYARKILSIGCHHVDGICYVTVSGENFGSSLGCSYTSTNQFRFDGSTQIGKRTYASLYGAFLAKKTIQANLTGCSSDGRPSIAWFMIY</sequence>
<reference evidence="2 3" key="1">
    <citation type="submission" date="2013-02" db="EMBL/GenBank/DDBJ databases">
        <title>The Genome Sequence of Acinetobacter bereziniae NIPH 3.</title>
        <authorList>
            <consortium name="The Broad Institute Genome Sequencing Platform"/>
            <consortium name="The Broad Institute Genome Sequencing Center for Infectious Disease"/>
            <person name="Cerqueira G."/>
            <person name="Feldgarden M."/>
            <person name="Courvalin P."/>
            <person name="Perichon B."/>
            <person name="Grillot-Courvalin C."/>
            <person name="Clermont D."/>
            <person name="Rocha E."/>
            <person name="Yoon E.-J."/>
            <person name="Nemec A."/>
            <person name="Walker B."/>
            <person name="Young S.K."/>
            <person name="Zeng Q."/>
            <person name="Gargeya S."/>
            <person name="Fitzgerald M."/>
            <person name="Haas B."/>
            <person name="Abouelleil A."/>
            <person name="Alvarado L."/>
            <person name="Arachchi H.M."/>
            <person name="Berlin A.M."/>
            <person name="Chapman S.B."/>
            <person name="Dewar J."/>
            <person name="Goldberg J."/>
            <person name="Griggs A."/>
            <person name="Gujja S."/>
            <person name="Hansen M."/>
            <person name="Howarth C."/>
            <person name="Imamovic A."/>
            <person name="Larimer J."/>
            <person name="McCowan C."/>
            <person name="Murphy C."/>
            <person name="Neiman D."/>
            <person name="Pearson M."/>
            <person name="Priest M."/>
            <person name="Roberts A."/>
            <person name="Saif S."/>
            <person name="Shea T."/>
            <person name="Sisk P."/>
            <person name="Sykes S."/>
            <person name="Wortman J."/>
            <person name="Nusbaum C."/>
            <person name="Birren B."/>
        </authorList>
    </citation>
    <scope>NUCLEOTIDE SEQUENCE [LARGE SCALE GENOMIC DNA]</scope>
    <source>
        <strain evidence="2 3">NIPH 3</strain>
    </source>
</reference>
<dbReference type="AlphaFoldDB" id="N8XBB4"/>
<feature type="signal peptide" evidence="1">
    <location>
        <begin position="1"/>
        <end position="20"/>
    </location>
</feature>
<protein>
    <recommendedName>
        <fullName evidence="4">Secreted protein</fullName>
    </recommendedName>
</protein>
<name>N8XBB4_ACIBZ</name>
<dbReference type="HOGENOM" id="CLU_2191227_0_0_6"/>
<gene>
    <name evidence="2" type="ORF">F963_02150</name>
</gene>
<evidence type="ECO:0000313" key="3">
    <source>
        <dbReference type="Proteomes" id="UP000013270"/>
    </source>
</evidence>
<feature type="chain" id="PRO_5004135734" description="Secreted protein" evidence="1">
    <location>
        <begin position="21"/>
        <end position="111"/>
    </location>
</feature>
<dbReference type="RefSeq" id="WP_004830650.1">
    <property type="nucleotide sequence ID" value="NZ_KB849468.1"/>
</dbReference>
<comment type="caution">
    <text evidence="2">The sequence shown here is derived from an EMBL/GenBank/DDBJ whole genome shotgun (WGS) entry which is preliminary data.</text>
</comment>
<dbReference type="PATRIC" id="fig|1217651.3.peg.2116"/>
<evidence type="ECO:0000256" key="1">
    <source>
        <dbReference type="SAM" id="SignalP"/>
    </source>
</evidence>
<dbReference type="Proteomes" id="UP000013270">
    <property type="component" value="Unassembled WGS sequence"/>
</dbReference>
<accession>N8XBB4</accession>
<keyword evidence="1" id="KW-0732">Signal</keyword>
<organism evidence="2 3">
    <name type="scientific">Acinetobacter bereziniae NIPH 3</name>
    <dbReference type="NCBI Taxonomy" id="1217651"/>
    <lineage>
        <taxon>Bacteria</taxon>
        <taxon>Pseudomonadati</taxon>
        <taxon>Pseudomonadota</taxon>
        <taxon>Gammaproteobacteria</taxon>
        <taxon>Moraxellales</taxon>
        <taxon>Moraxellaceae</taxon>
        <taxon>Acinetobacter</taxon>
    </lineage>
</organism>
<evidence type="ECO:0000313" key="2">
    <source>
        <dbReference type="EMBL" id="ENV21757.1"/>
    </source>
</evidence>